<keyword evidence="4" id="KW-0808">Transferase</keyword>
<comment type="similarity">
    <text evidence="2">Belongs to the class-III pyridoxal-phosphate-dependent aminotransferase family.</text>
</comment>
<dbReference type="GO" id="GO:0009450">
    <property type="term" value="P:gamma-aminobutyric acid catabolic process"/>
    <property type="evidence" value="ECO:0007669"/>
    <property type="project" value="TreeGrafter"/>
</dbReference>
<evidence type="ECO:0000256" key="4">
    <source>
        <dbReference type="ARBA" id="ARBA00022679"/>
    </source>
</evidence>
<comment type="cofactor">
    <cofactor evidence="1">
        <name>pyridoxal 5'-phosphate</name>
        <dbReference type="ChEBI" id="CHEBI:597326"/>
    </cofactor>
</comment>
<reference evidence="5 6" key="1">
    <citation type="journal article" date="2013" name="Curr. Biol.">
        <title>The Genome of the Foraminiferan Reticulomyxa filosa.</title>
        <authorList>
            <person name="Glockner G."/>
            <person name="Hulsmann N."/>
            <person name="Schleicher M."/>
            <person name="Noegel A.A."/>
            <person name="Eichinger L."/>
            <person name="Gallinger C."/>
            <person name="Pawlowski J."/>
            <person name="Sierra R."/>
            <person name="Euteneuer U."/>
            <person name="Pillet L."/>
            <person name="Moustafa A."/>
            <person name="Platzer M."/>
            <person name="Groth M."/>
            <person name="Szafranski K."/>
            <person name="Schliwa M."/>
        </authorList>
    </citation>
    <scope>NUCLEOTIDE SEQUENCE [LARGE SCALE GENOMIC DNA]</scope>
</reference>
<dbReference type="EMBL" id="ASPP01006716">
    <property type="protein sequence ID" value="ETO28347.1"/>
    <property type="molecule type" value="Genomic_DNA"/>
</dbReference>
<dbReference type="Pfam" id="PF00202">
    <property type="entry name" value="Aminotran_3"/>
    <property type="match status" value="1"/>
</dbReference>
<dbReference type="InterPro" id="IPR005814">
    <property type="entry name" value="Aminotrans_3"/>
</dbReference>
<dbReference type="SUPFAM" id="SSF53383">
    <property type="entry name" value="PLP-dependent transferases"/>
    <property type="match status" value="1"/>
</dbReference>
<accession>X6NSR5</accession>
<name>X6NSR5_RETFI</name>
<gene>
    <name evidence="5" type="ORF">RFI_08789</name>
</gene>
<dbReference type="PANTHER" id="PTHR43206:SF1">
    <property type="entry name" value="4-AMINOBUTYRATE AMINOTRANSFERASE, MITOCHONDRIAL"/>
    <property type="match status" value="1"/>
</dbReference>
<evidence type="ECO:0000256" key="3">
    <source>
        <dbReference type="ARBA" id="ARBA00022576"/>
    </source>
</evidence>
<evidence type="ECO:0000313" key="6">
    <source>
        <dbReference type="Proteomes" id="UP000023152"/>
    </source>
</evidence>
<dbReference type="Proteomes" id="UP000023152">
    <property type="component" value="Unassembled WGS sequence"/>
</dbReference>
<dbReference type="GO" id="GO:0030170">
    <property type="term" value="F:pyridoxal phosphate binding"/>
    <property type="evidence" value="ECO:0007669"/>
    <property type="project" value="InterPro"/>
</dbReference>
<evidence type="ECO:0000256" key="1">
    <source>
        <dbReference type="ARBA" id="ARBA00001933"/>
    </source>
</evidence>
<comment type="caution">
    <text evidence="5">The sequence shown here is derived from an EMBL/GenBank/DDBJ whole genome shotgun (WGS) entry which is preliminary data.</text>
</comment>
<proteinExistence type="inferred from homology"/>
<dbReference type="InterPro" id="IPR015424">
    <property type="entry name" value="PyrdxlP-dep_Trfase"/>
</dbReference>
<sequence>MQEVFTNPDNMHWLVNRPALGNLPPIEFPEKIKQTLMSVAPKGLDQVQLMMCGTCSNENALKHAMMYHQHIARKGKSPSDKDLLSSMWHQSPGTPDHLLVIAFEKAFHGRTFMSLSLSQSKAIHKVDVPAMTDTVLRCPFPNTHNDKGEDDRTLAGIEQMIRIAKETGLIAHSLFFF</sequence>
<dbReference type="InterPro" id="IPR015421">
    <property type="entry name" value="PyrdxlP-dep_Trfase_major"/>
</dbReference>
<keyword evidence="3" id="KW-0032">Aminotransferase</keyword>
<evidence type="ECO:0000313" key="5">
    <source>
        <dbReference type="EMBL" id="ETO28347.1"/>
    </source>
</evidence>
<organism evidence="5 6">
    <name type="scientific">Reticulomyxa filosa</name>
    <dbReference type="NCBI Taxonomy" id="46433"/>
    <lineage>
        <taxon>Eukaryota</taxon>
        <taxon>Sar</taxon>
        <taxon>Rhizaria</taxon>
        <taxon>Retaria</taxon>
        <taxon>Foraminifera</taxon>
        <taxon>Monothalamids</taxon>
        <taxon>Reticulomyxidae</taxon>
        <taxon>Reticulomyxa</taxon>
    </lineage>
</organism>
<dbReference type="GO" id="GO:0008483">
    <property type="term" value="F:transaminase activity"/>
    <property type="evidence" value="ECO:0007669"/>
    <property type="project" value="UniProtKB-KW"/>
</dbReference>
<dbReference type="OrthoDB" id="5419315at2759"/>
<dbReference type="GO" id="GO:0005739">
    <property type="term" value="C:mitochondrion"/>
    <property type="evidence" value="ECO:0007669"/>
    <property type="project" value="TreeGrafter"/>
</dbReference>
<evidence type="ECO:0000256" key="2">
    <source>
        <dbReference type="ARBA" id="ARBA00008954"/>
    </source>
</evidence>
<dbReference type="PANTHER" id="PTHR43206">
    <property type="entry name" value="AMINOTRANSFERASE"/>
    <property type="match status" value="1"/>
</dbReference>
<dbReference type="AlphaFoldDB" id="X6NSR5"/>
<keyword evidence="6" id="KW-1185">Reference proteome</keyword>
<dbReference type="Gene3D" id="3.40.640.10">
    <property type="entry name" value="Type I PLP-dependent aspartate aminotransferase-like (Major domain)"/>
    <property type="match status" value="1"/>
</dbReference>
<protein>
    <submittedName>
        <fullName evidence="5">Uncharacterized protein</fullName>
    </submittedName>
</protein>